<accession>A0A7X0H397</accession>
<evidence type="ECO:0000313" key="1">
    <source>
        <dbReference type="EMBL" id="MBB6428272.1"/>
    </source>
</evidence>
<comment type="caution">
    <text evidence="1">The sequence shown here is derived from an EMBL/GenBank/DDBJ whole genome shotgun (WGS) entry which is preliminary data.</text>
</comment>
<dbReference type="EMBL" id="JACHGY010000001">
    <property type="protein sequence ID" value="MBB6428272.1"/>
    <property type="molecule type" value="Genomic_DNA"/>
</dbReference>
<evidence type="ECO:0000313" key="2">
    <source>
        <dbReference type="Proteomes" id="UP000541810"/>
    </source>
</evidence>
<evidence type="ECO:0008006" key="3">
    <source>
        <dbReference type="Google" id="ProtNLM"/>
    </source>
</evidence>
<dbReference type="Proteomes" id="UP000541810">
    <property type="component" value="Unassembled WGS sequence"/>
</dbReference>
<reference evidence="1 2" key="1">
    <citation type="submission" date="2020-08" db="EMBL/GenBank/DDBJ databases">
        <title>Genomic Encyclopedia of Type Strains, Phase IV (KMG-IV): sequencing the most valuable type-strain genomes for metagenomic binning, comparative biology and taxonomic classification.</title>
        <authorList>
            <person name="Goeker M."/>
        </authorList>
    </citation>
    <scope>NUCLEOTIDE SEQUENCE [LARGE SCALE GENOMIC DNA]</scope>
    <source>
        <strain evidence="1 2">DSM 103725</strain>
    </source>
</reference>
<protein>
    <recommendedName>
        <fullName evidence="3">PEP-CTERM protein-sorting domain-containing protein</fullName>
    </recommendedName>
</protein>
<gene>
    <name evidence="1" type="ORF">HNQ40_000078</name>
</gene>
<organism evidence="1 2">
    <name type="scientific">Algisphaera agarilytica</name>
    <dbReference type="NCBI Taxonomy" id="1385975"/>
    <lineage>
        <taxon>Bacteria</taxon>
        <taxon>Pseudomonadati</taxon>
        <taxon>Planctomycetota</taxon>
        <taxon>Phycisphaerae</taxon>
        <taxon>Phycisphaerales</taxon>
        <taxon>Phycisphaeraceae</taxon>
        <taxon>Algisphaera</taxon>
    </lineage>
</organism>
<dbReference type="InterPro" id="IPR013424">
    <property type="entry name" value="Ice-binding_C"/>
</dbReference>
<keyword evidence="2" id="KW-1185">Reference proteome</keyword>
<sequence length="237" mass="25788">MAMPSLGGQASAQDVYLEKDGLLVLEAEAADVPSNHWQVESAVAGASGGTYLRAKTNSFGTPGMGIIDYHFETTTTGTFQFNYRTRIGQGSSSTDHNDTWVRLVDDNSNPVVPVVNNNDIRTGQWMKAYRNGDITQWISQASNLDNVGRSISWSLEEGMRYSLQISSRSAGHLVDRLYLWDKSQYNFADKDRGFGANENALNAFGNSQLVPEPGTAVLTLGVVGAVLLGRRRFGTSA</sequence>
<name>A0A7X0H397_9BACT</name>
<proteinExistence type="predicted"/>
<dbReference type="AlphaFoldDB" id="A0A7X0H397"/>
<dbReference type="NCBIfam" id="TIGR02595">
    <property type="entry name" value="PEP_CTERM"/>
    <property type="match status" value="1"/>
</dbReference>